<accession>A0ABT2JDR8</accession>
<reference evidence="3 4" key="1">
    <citation type="submission" date="2021-02" db="EMBL/GenBank/DDBJ databases">
        <title>Actinophytocola xerophila sp. nov., isolated from soil of cotton cropping field.</title>
        <authorList>
            <person name="Huang R."/>
            <person name="Chen X."/>
            <person name="Ge X."/>
            <person name="Liu W."/>
        </authorList>
    </citation>
    <scope>NUCLEOTIDE SEQUENCE [LARGE SCALE GENOMIC DNA]</scope>
    <source>
        <strain evidence="3 4">S1-96</strain>
    </source>
</reference>
<evidence type="ECO:0000313" key="3">
    <source>
        <dbReference type="EMBL" id="MCT2586019.1"/>
    </source>
</evidence>
<comment type="caution">
    <text evidence="3">The sequence shown here is derived from an EMBL/GenBank/DDBJ whole genome shotgun (WGS) entry which is preliminary data.</text>
</comment>
<evidence type="ECO:0000313" key="4">
    <source>
        <dbReference type="Proteomes" id="UP001156441"/>
    </source>
</evidence>
<dbReference type="SUPFAM" id="SSF54909">
    <property type="entry name" value="Dimeric alpha+beta barrel"/>
    <property type="match status" value="1"/>
</dbReference>
<dbReference type="Proteomes" id="UP001156441">
    <property type="component" value="Unassembled WGS sequence"/>
</dbReference>
<evidence type="ECO:0000256" key="1">
    <source>
        <dbReference type="ARBA" id="ARBA00007689"/>
    </source>
</evidence>
<keyword evidence="4" id="KW-1185">Reference proteome</keyword>
<comment type="similarity">
    <text evidence="1">Belongs to the YciI family.</text>
</comment>
<dbReference type="PANTHER" id="PTHR37828">
    <property type="entry name" value="GSR2449 PROTEIN"/>
    <property type="match status" value="1"/>
</dbReference>
<dbReference type="PANTHER" id="PTHR37828:SF1">
    <property type="entry name" value="YCII-RELATED DOMAIN-CONTAINING PROTEIN"/>
    <property type="match status" value="1"/>
</dbReference>
<dbReference type="RefSeq" id="WP_260193777.1">
    <property type="nucleotide sequence ID" value="NZ_JAFFZE010000016.1"/>
</dbReference>
<sequence>MACFTVETTYTDDRDALAAARPRHREYLARLVEQGIVAAAGPWADDSAGFAIYRVADRAELDRLLDEDPYTTEHVAAARTIHEWNVVLGTIG</sequence>
<dbReference type="InterPro" id="IPR011008">
    <property type="entry name" value="Dimeric_a/b-barrel"/>
</dbReference>
<dbReference type="EMBL" id="JAFFZE010000016">
    <property type="protein sequence ID" value="MCT2586019.1"/>
    <property type="molecule type" value="Genomic_DNA"/>
</dbReference>
<dbReference type="InterPro" id="IPR005545">
    <property type="entry name" value="YCII"/>
</dbReference>
<dbReference type="Pfam" id="PF03795">
    <property type="entry name" value="YCII"/>
    <property type="match status" value="1"/>
</dbReference>
<feature type="domain" description="YCII-related" evidence="2">
    <location>
        <begin position="12"/>
        <end position="85"/>
    </location>
</feature>
<protein>
    <recommendedName>
        <fullName evidence="2">YCII-related domain-containing protein</fullName>
    </recommendedName>
</protein>
<evidence type="ECO:0000259" key="2">
    <source>
        <dbReference type="Pfam" id="PF03795"/>
    </source>
</evidence>
<dbReference type="Gene3D" id="3.30.70.1060">
    <property type="entry name" value="Dimeric alpha+beta barrel"/>
    <property type="match status" value="1"/>
</dbReference>
<organism evidence="3 4">
    <name type="scientific">Actinophytocola gossypii</name>
    <dbReference type="NCBI Taxonomy" id="2812003"/>
    <lineage>
        <taxon>Bacteria</taxon>
        <taxon>Bacillati</taxon>
        <taxon>Actinomycetota</taxon>
        <taxon>Actinomycetes</taxon>
        <taxon>Pseudonocardiales</taxon>
        <taxon>Pseudonocardiaceae</taxon>
    </lineage>
</organism>
<name>A0ABT2JDR8_9PSEU</name>
<proteinExistence type="inferred from homology"/>
<gene>
    <name evidence="3" type="ORF">JT362_23140</name>
</gene>